<dbReference type="GO" id="GO:0005730">
    <property type="term" value="C:nucleolus"/>
    <property type="evidence" value="ECO:0007669"/>
    <property type="project" value="TreeGrafter"/>
</dbReference>
<keyword evidence="4" id="KW-1185">Reference proteome</keyword>
<dbReference type="PANTHER" id="PTHR28006">
    <property type="entry name" value="MONOPOLIN COMPLEX SUBUNIT CSM1"/>
    <property type="match status" value="1"/>
</dbReference>
<reference evidence="4" key="1">
    <citation type="journal article" date="2012" name="Proc. Natl. Acad. Sci. U.S.A.">
        <title>Genome sequence of the button mushroom Agaricus bisporus reveals mechanisms governing adaptation to a humic-rich ecological niche.</title>
        <authorList>
            <person name="Morin E."/>
            <person name="Kohler A."/>
            <person name="Baker A.R."/>
            <person name="Foulongne-Oriol M."/>
            <person name="Lombard V."/>
            <person name="Nagy L.G."/>
            <person name="Ohm R.A."/>
            <person name="Patyshakuliyeva A."/>
            <person name="Brun A."/>
            <person name="Aerts A.L."/>
            <person name="Bailey A.M."/>
            <person name="Billette C."/>
            <person name="Coutinho P.M."/>
            <person name="Deakin G."/>
            <person name="Doddapaneni H."/>
            <person name="Floudas D."/>
            <person name="Grimwood J."/>
            <person name="Hilden K."/>
            <person name="Kuees U."/>
            <person name="LaButti K.M."/>
            <person name="Lapidus A."/>
            <person name="Lindquist E.A."/>
            <person name="Lucas S.M."/>
            <person name="Murat C."/>
            <person name="Riley R.W."/>
            <person name="Salamov A.A."/>
            <person name="Schmutz J."/>
            <person name="Subramanian V."/>
            <person name="Woesten H.A.B."/>
            <person name="Xu J."/>
            <person name="Eastwood D.C."/>
            <person name="Foster G.D."/>
            <person name="Sonnenberg A.S."/>
            <person name="Cullen D."/>
            <person name="de Vries R.P."/>
            <person name="Lundell T."/>
            <person name="Hibbett D.S."/>
            <person name="Henrissat B."/>
            <person name="Burton K.S."/>
            <person name="Kerrigan R.W."/>
            <person name="Challen M.P."/>
            <person name="Grigoriev I.V."/>
            <person name="Martin F."/>
        </authorList>
    </citation>
    <scope>NUCLEOTIDE SEQUENCE [LARGE SCALE GENOMIC DNA]</scope>
    <source>
        <strain evidence="4">JB137-S8 / ATCC MYA-4627 / FGSC 10392</strain>
    </source>
</reference>
<dbReference type="GO" id="GO:0072686">
    <property type="term" value="C:mitotic spindle"/>
    <property type="evidence" value="ECO:0007669"/>
    <property type="project" value="TreeGrafter"/>
</dbReference>
<dbReference type="InParanoid" id="K5XGS3"/>
<dbReference type="Proteomes" id="UP000008493">
    <property type="component" value="Unassembled WGS sequence"/>
</dbReference>
<evidence type="ECO:0008006" key="5">
    <source>
        <dbReference type="Google" id="ProtNLM"/>
    </source>
</evidence>
<dbReference type="OrthoDB" id="3216420at2759"/>
<dbReference type="HOGENOM" id="CLU_923061_0_0_1"/>
<gene>
    <name evidence="3" type="ORF">AGABI1DRAFT_52654</name>
</gene>
<dbReference type="RefSeq" id="XP_007326135.1">
    <property type="nucleotide sequence ID" value="XM_007326073.1"/>
</dbReference>
<dbReference type="GO" id="GO:0034506">
    <property type="term" value="C:chromosome, centromeric core domain"/>
    <property type="evidence" value="ECO:0007669"/>
    <property type="project" value="TreeGrafter"/>
</dbReference>
<keyword evidence="1" id="KW-0175">Coiled coil</keyword>
<feature type="region of interest" description="Disordered" evidence="2">
    <location>
        <begin position="204"/>
        <end position="226"/>
    </location>
</feature>
<dbReference type="KEGG" id="abp:AGABI1DRAFT52654"/>
<accession>K5XGS3</accession>
<dbReference type="GeneID" id="18830011"/>
<dbReference type="GO" id="GO:0051315">
    <property type="term" value="P:attachment of mitotic spindle microtubules to kinetochore"/>
    <property type="evidence" value="ECO:0007669"/>
    <property type="project" value="TreeGrafter"/>
</dbReference>
<evidence type="ECO:0000313" key="4">
    <source>
        <dbReference type="Proteomes" id="UP000008493"/>
    </source>
</evidence>
<proteinExistence type="predicted"/>
<dbReference type="PANTHER" id="PTHR28006:SF1">
    <property type="entry name" value="MONOPOLIN COMPLEX SUBUNIT CSM1"/>
    <property type="match status" value="1"/>
</dbReference>
<feature type="compositionally biased region" description="Polar residues" evidence="2">
    <location>
        <begin position="204"/>
        <end position="222"/>
    </location>
</feature>
<dbReference type="STRING" id="597362.K5XGS3"/>
<evidence type="ECO:0000256" key="2">
    <source>
        <dbReference type="SAM" id="MobiDB-lite"/>
    </source>
</evidence>
<feature type="coiled-coil region" evidence="1">
    <location>
        <begin position="46"/>
        <end position="161"/>
    </location>
</feature>
<sequence length="357" mass="39943">MNGTGGKRVKKKAGGSTELDEILNGQGGVVTLIDKIGTPDSVNVNASAKDAEVARLKEKISRLEEENKALSKQLEEALRIRHTEPEVLLQRLQEQYEAKIRAAEEVNKALTEQLTTKQPLAGSGKSSILHLITRQDAEEERQGLEKENVGLKSRLEDALKESSAKDQVINELRNTGRRPNLHCILSSEKQLGLELKAEIERASTLSKQASRQPQHTPRSGNSAEDPKLAEAIKLYEDLTNIIILNIRSQPSPDPKKKEEWHFSCFYTHTDESDSVAPSTQSLSFLLRSYENDSDGKITDWVQYTPTSLETLPPAFVEKLTFLNTAFQFERNQMALFLRSLYTALEDVVKDSNDDGDE</sequence>
<dbReference type="GO" id="GO:1990644">
    <property type="term" value="F:microtubule site clamp"/>
    <property type="evidence" value="ECO:0007669"/>
    <property type="project" value="TreeGrafter"/>
</dbReference>
<evidence type="ECO:0000313" key="3">
    <source>
        <dbReference type="EMBL" id="EKM82482.1"/>
    </source>
</evidence>
<dbReference type="EMBL" id="JH971386">
    <property type="protein sequence ID" value="EKM82482.1"/>
    <property type="molecule type" value="Genomic_DNA"/>
</dbReference>
<dbReference type="CDD" id="cd23787">
    <property type="entry name" value="RWD_CSM1"/>
    <property type="match status" value="1"/>
</dbReference>
<organism evidence="3 4">
    <name type="scientific">Agaricus bisporus var. burnettii (strain JB137-S8 / ATCC MYA-4627 / FGSC 10392)</name>
    <name type="common">White button mushroom</name>
    <dbReference type="NCBI Taxonomy" id="597362"/>
    <lineage>
        <taxon>Eukaryota</taxon>
        <taxon>Fungi</taxon>
        <taxon>Dikarya</taxon>
        <taxon>Basidiomycota</taxon>
        <taxon>Agaricomycotina</taxon>
        <taxon>Agaricomycetes</taxon>
        <taxon>Agaricomycetidae</taxon>
        <taxon>Agaricales</taxon>
        <taxon>Agaricineae</taxon>
        <taxon>Agaricaceae</taxon>
        <taxon>Agaricus</taxon>
    </lineage>
</organism>
<dbReference type="OMA" id="LTCIYTY"/>
<dbReference type="GO" id="GO:0045144">
    <property type="term" value="P:meiotic sister chromatid segregation"/>
    <property type="evidence" value="ECO:0007669"/>
    <property type="project" value="TreeGrafter"/>
</dbReference>
<evidence type="ECO:0000256" key="1">
    <source>
        <dbReference type="SAM" id="Coils"/>
    </source>
</evidence>
<feature type="non-terminal residue" evidence="3">
    <location>
        <position position="357"/>
    </location>
</feature>
<dbReference type="InterPro" id="IPR040349">
    <property type="entry name" value="Csm1/Pcs1"/>
</dbReference>
<dbReference type="AlphaFoldDB" id="K5XGS3"/>
<dbReference type="eggNOG" id="ENOG502SC4G">
    <property type="taxonomic scope" value="Eukaryota"/>
</dbReference>
<dbReference type="GO" id="GO:0033551">
    <property type="term" value="C:monopolin complex"/>
    <property type="evidence" value="ECO:0007669"/>
    <property type="project" value="InterPro"/>
</dbReference>
<name>K5XGS3_AGABU</name>
<protein>
    <recommendedName>
        <fullName evidence="5">Monopolin complex subunit Csm1/Pcs1 C-terminal domain-containing protein</fullName>
    </recommendedName>
</protein>